<protein>
    <recommendedName>
        <fullName evidence="2">Ribonuclease H2 subunit B</fullName>
    </recommendedName>
    <alternativeName>
        <fullName evidence="5">Ribonuclease HI subunit B</fullName>
    </alternativeName>
</protein>
<feature type="domain" description="Rnh202 triple barrel" evidence="7">
    <location>
        <begin position="6"/>
        <end position="78"/>
    </location>
</feature>
<dbReference type="InterPro" id="IPR019024">
    <property type="entry name" value="RNase_H2_suB_wHTH"/>
</dbReference>
<dbReference type="AlphaFoldDB" id="A0AAJ8JMF9"/>
<sequence>MEYITIIPNDVDLSQSHQYLRLPHPRTNQPQLYLPYETPGGNDAILEIARLNGSHRRTWFIGDTGIDSGTLLVHYQIDPLFIIIPLVLALAPNGSLPPFQPLQDLLSAVTSFSAFSLPPAFASNSKGKAPATETNEDINRLLKLKSIQQVFKACCERKSVPVIPPSHSTDSPSLPAEKYYRPSMDKVIQHLKKKVQFFAQEEECEKFDHLVRSFARDGLLDKNIDEELLKLAKLKAACEHLSQWLPLPIHLKLLQCYDFTLLNTYLVNRNTAALAVVQPNTVKEKKAPKGMKKKAPTSKGVEALKKVNTSNMKKLTNFFISKDKK</sequence>
<evidence type="ECO:0000256" key="1">
    <source>
        <dbReference type="ARBA" id="ARBA00004123"/>
    </source>
</evidence>
<comment type="function">
    <text evidence="4">Non catalytic subunit of RNase H2, an endonuclease that specifically degrades the RNA of RNA:DNA hybrids. Participates in DNA replication, possibly by mediating the removal of lagging-strand Okazaki fragment RNA primers during DNA replication. Mediates the excision of single ribonucleotides from DNA:RNA duplexes.</text>
</comment>
<keyword evidence="9" id="KW-1185">Reference proteome</keyword>
<dbReference type="Gene3D" id="1.10.20.120">
    <property type="match status" value="1"/>
</dbReference>
<evidence type="ECO:0000313" key="9">
    <source>
        <dbReference type="Proteomes" id="UP000094043"/>
    </source>
</evidence>
<dbReference type="InterPro" id="IPR040456">
    <property type="entry name" value="RNase_H2_suB"/>
</dbReference>
<dbReference type="InterPro" id="IPR041195">
    <property type="entry name" value="Rnh202_N"/>
</dbReference>
<evidence type="ECO:0000256" key="5">
    <source>
        <dbReference type="ARBA" id="ARBA00033464"/>
    </source>
</evidence>
<dbReference type="Proteomes" id="UP000094043">
    <property type="component" value="Chromosome 1"/>
</dbReference>
<dbReference type="Pfam" id="PF09468">
    <property type="entry name" value="RNase_H2-Ydr279"/>
    <property type="match status" value="1"/>
</dbReference>
<dbReference type="GeneID" id="91084321"/>
<dbReference type="GO" id="GO:0005654">
    <property type="term" value="C:nucleoplasm"/>
    <property type="evidence" value="ECO:0007669"/>
    <property type="project" value="TreeGrafter"/>
</dbReference>
<dbReference type="Pfam" id="PF17745">
    <property type="entry name" value="Ydr279_N"/>
    <property type="match status" value="1"/>
</dbReference>
<dbReference type="PANTHER" id="PTHR13383:SF11">
    <property type="entry name" value="RIBONUCLEASE H2 SUBUNIT B"/>
    <property type="match status" value="1"/>
</dbReference>
<comment type="subcellular location">
    <subcellularLocation>
        <location evidence="1">Nucleus</location>
    </subcellularLocation>
</comment>
<evidence type="ECO:0000313" key="8">
    <source>
        <dbReference type="EMBL" id="WVN84968.1"/>
    </source>
</evidence>
<dbReference type="GO" id="GO:0032299">
    <property type="term" value="C:ribonuclease H2 complex"/>
    <property type="evidence" value="ECO:0007669"/>
    <property type="project" value="InterPro"/>
</dbReference>
<evidence type="ECO:0000256" key="4">
    <source>
        <dbReference type="ARBA" id="ARBA00024778"/>
    </source>
</evidence>
<dbReference type="PANTHER" id="PTHR13383">
    <property type="entry name" value="RIBONUCLEASE H2 SUBUNIT B"/>
    <property type="match status" value="1"/>
</dbReference>
<feature type="domain" description="Ribonuclease H2 subunit B wHTH" evidence="6">
    <location>
        <begin position="81"/>
        <end position="253"/>
    </location>
</feature>
<evidence type="ECO:0000256" key="3">
    <source>
        <dbReference type="ARBA" id="ARBA00023242"/>
    </source>
</evidence>
<evidence type="ECO:0000259" key="6">
    <source>
        <dbReference type="Pfam" id="PF09468"/>
    </source>
</evidence>
<evidence type="ECO:0000259" key="7">
    <source>
        <dbReference type="Pfam" id="PF17745"/>
    </source>
</evidence>
<proteinExistence type="predicted"/>
<dbReference type="KEGG" id="cdep:91084321"/>
<dbReference type="EMBL" id="CP143784">
    <property type="protein sequence ID" value="WVN84968.1"/>
    <property type="molecule type" value="Genomic_DNA"/>
</dbReference>
<reference evidence="8" key="3">
    <citation type="submission" date="2024-01" db="EMBL/GenBank/DDBJ databases">
        <authorList>
            <person name="Coelho M.A."/>
            <person name="David-Palma M."/>
            <person name="Shea T."/>
            <person name="Sun S."/>
            <person name="Cuomo C.A."/>
            <person name="Heitman J."/>
        </authorList>
    </citation>
    <scope>NUCLEOTIDE SEQUENCE</scope>
    <source>
        <strain evidence="8">CBS 7841</strain>
    </source>
</reference>
<keyword evidence="3" id="KW-0539">Nucleus</keyword>
<dbReference type="RefSeq" id="XP_066065669.1">
    <property type="nucleotide sequence ID" value="XM_066209572.1"/>
</dbReference>
<evidence type="ECO:0000256" key="2">
    <source>
        <dbReference type="ARBA" id="ARBA00019062"/>
    </source>
</evidence>
<reference evidence="8" key="1">
    <citation type="submission" date="2016-06" db="EMBL/GenBank/DDBJ databases">
        <authorList>
            <person name="Cuomo C."/>
            <person name="Litvintseva A."/>
            <person name="Heitman J."/>
            <person name="Chen Y."/>
            <person name="Sun S."/>
            <person name="Springer D."/>
            <person name="Dromer F."/>
            <person name="Young S."/>
            <person name="Zeng Q."/>
            <person name="Chapman S."/>
            <person name="Gujja S."/>
            <person name="Saif S."/>
            <person name="Birren B."/>
        </authorList>
    </citation>
    <scope>NUCLEOTIDE SEQUENCE</scope>
    <source>
        <strain evidence="8">CBS 7841</strain>
    </source>
</reference>
<organism evidence="8 9">
    <name type="scientific">Cryptococcus depauperatus CBS 7841</name>
    <dbReference type="NCBI Taxonomy" id="1295531"/>
    <lineage>
        <taxon>Eukaryota</taxon>
        <taxon>Fungi</taxon>
        <taxon>Dikarya</taxon>
        <taxon>Basidiomycota</taxon>
        <taxon>Agaricomycotina</taxon>
        <taxon>Tremellomycetes</taxon>
        <taxon>Tremellales</taxon>
        <taxon>Cryptococcaceae</taxon>
        <taxon>Cryptococcus</taxon>
    </lineage>
</organism>
<name>A0AAJ8JMF9_9TREE</name>
<reference evidence="8" key="2">
    <citation type="journal article" date="2022" name="Elife">
        <title>Obligate sexual reproduction of a homothallic fungus closely related to the Cryptococcus pathogenic species complex.</title>
        <authorList>
            <person name="Passer A.R."/>
            <person name="Clancey S.A."/>
            <person name="Shea T."/>
            <person name="David-Palma M."/>
            <person name="Averette A.F."/>
            <person name="Boekhout T."/>
            <person name="Porcel B.M."/>
            <person name="Nowrousian M."/>
            <person name="Cuomo C.A."/>
            <person name="Sun S."/>
            <person name="Heitman J."/>
            <person name="Coelho M.A."/>
        </authorList>
    </citation>
    <scope>NUCLEOTIDE SEQUENCE</scope>
    <source>
        <strain evidence="8">CBS 7841</strain>
    </source>
</reference>
<gene>
    <name evidence="8" type="ORF">L203_100105</name>
</gene>
<dbReference type="GO" id="GO:0006401">
    <property type="term" value="P:RNA catabolic process"/>
    <property type="evidence" value="ECO:0007669"/>
    <property type="project" value="TreeGrafter"/>
</dbReference>
<dbReference type="Gene3D" id="2.20.25.530">
    <property type="match status" value="1"/>
</dbReference>
<accession>A0AAJ8JMF9</accession>